<dbReference type="SUPFAM" id="SSF55831">
    <property type="entry name" value="Thymidylate synthase/dCMP hydroxymethylase"/>
    <property type="match status" value="1"/>
</dbReference>
<evidence type="ECO:0000256" key="1">
    <source>
        <dbReference type="ARBA" id="ARBA00011947"/>
    </source>
</evidence>
<feature type="binding site" evidence="6">
    <location>
        <position position="193"/>
    </location>
    <ligand>
        <name>(6R)-5,10-methylene-5,6,7,8-tetrahydrofolate</name>
        <dbReference type="ChEBI" id="CHEBI:15636"/>
    </ligand>
</feature>
<evidence type="ECO:0000313" key="10">
    <source>
        <dbReference type="Proteomes" id="UP000320078"/>
    </source>
</evidence>
<dbReference type="GO" id="GO:0004799">
    <property type="term" value="F:thymidylate synthase activity"/>
    <property type="evidence" value="ECO:0007669"/>
    <property type="project" value="UniProtKB-UniRule"/>
</dbReference>
<feature type="binding site" description="in other chain" evidence="6">
    <location>
        <begin position="190"/>
        <end position="193"/>
    </location>
    <ligand>
        <name>dUMP</name>
        <dbReference type="ChEBI" id="CHEBI:246422"/>
        <note>ligand shared between dimeric partners</note>
    </ligand>
</feature>
<evidence type="ECO:0000256" key="6">
    <source>
        <dbReference type="HAMAP-Rule" id="MF_00008"/>
    </source>
</evidence>
<dbReference type="GO" id="GO:0005829">
    <property type="term" value="C:cytosol"/>
    <property type="evidence" value="ECO:0007669"/>
    <property type="project" value="TreeGrafter"/>
</dbReference>
<comment type="catalytic activity">
    <reaction evidence="6">
        <text>dUMP + (6R)-5,10-methylene-5,6,7,8-tetrahydrofolate = 7,8-dihydrofolate + dTMP</text>
        <dbReference type="Rhea" id="RHEA:12104"/>
        <dbReference type="ChEBI" id="CHEBI:15636"/>
        <dbReference type="ChEBI" id="CHEBI:57451"/>
        <dbReference type="ChEBI" id="CHEBI:63528"/>
        <dbReference type="ChEBI" id="CHEBI:246422"/>
        <dbReference type="EC" id="2.1.1.45"/>
    </reaction>
</comment>
<dbReference type="RefSeq" id="WP_144658212.1">
    <property type="nucleotide sequence ID" value="NZ_VIAE01000001.1"/>
</dbReference>
<dbReference type="Gene3D" id="3.30.572.10">
    <property type="entry name" value="Thymidylate synthase/dCMP hydroxymethylase domain"/>
    <property type="match status" value="1"/>
</dbReference>
<dbReference type="GO" id="GO:0006231">
    <property type="term" value="P:dTMP biosynthetic process"/>
    <property type="evidence" value="ECO:0007669"/>
    <property type="project" value="UniProtKB-UniRule"/>
</dbReference>
<feature type="active site" description="Nucleophile" evidence="6">
    <location>
        <position position="170"/>
    </location>
</feature>
<dbReference type="InterPro" id="IPR045097">
    <property type="entry name" value="Thymidate_synth/dCMP_Mease"/>
</dbReference>
<name>A0A559KJY3_9MOLU</name>
<dbReference type="NCBIfam" id="NF002496">
    <property type="entry name" value="PRK01827.1-2"/>
    <property type="match status" value="1"/>
</dbReference>
<dbReference type="PROSITE" id="PS00091">
    <property type="entry name" value="THYMIDYLATE_SYNTHASE"/>
    <property type="match status" value="1"/>
</dbReference>
<comment type="similarity">
    <text evidence="6">Belongs to the thymidylate synthase family. Bacterial-type ThyA subfamily.</text>
</comment>
<organism evidence="9 10">
    <name type="scientific">Candidatus Phytoplasma pini</name>
    <dbReference type="NCBI Taxonomy" id="267362"/>
    <lineage>
        <taxon>Bacteria</taxon>
        <taxon>Bacillati</taxon>
        <taxon>Mycoplasmatota</taxon>
        <taxon>Mollicutes</taxon>
        <taxon>Acholeplasmatales</taxon>
        <taxon>Acholeplasmataceae</taxon>
        <taxon>Candidatus Phytoplasma</taxon>
    </lineage>
</organism>
<dbReference type="EMBL" id="VIAE01000001">
    <property type="protein sequence ID" value="TVY12443.1"/>
    <property type="molecule type" value="Genomic_DNA"/>
</dbReference>
<feature type="binding site" evidence="6">
    <location>
        <position position="287"/>
    </location>
    <ligand>
        <name>(6R)-5,10-methylene-5,6,7,8-tetrahydrofolate</name>
        <dbReference type="ChEBI" id="CHEBI:15636"/>
    </ligand>
</feature>
<feature type="binding site" evidence="6">
    <location>
        <begin position="150"/>
        <end position="151"/>
    </location>
    <ligand>
        <name>dUMP</name>
        <dbReference type="ChEBI" id="CHEBI:246422"/>
        <note>ligand shared between dimeric partners</note>
    </ligand>
</feature>
<dbReference type="EC" id="2.1.1.45" evidence="1 6"/>
<evidence type="ECO:0000256" key="5">
    <source>
        <dbReference type="ARBA" id="ARBA00022727"/>
    </source>
</evidence>
<comment type="subcellular location">
    <subcellularLocation>
        <location evidence="6">Cytoplasm</location>
    </subcellularLocation>
</comment>
<dbReference type="PANTHER" id="PTHR11548:SF9">
    <property type="entry name" value="THYMIDYLATE SYNTHASE"/>
    <property type="match status" value="1"/>
</dbReference>
<keyword evidence="5 6" id="KW-0545">Nucleotide biosynthesis</keyword>
<feature type="binding site" description="in other chain" evidence="6">
    <location>
        <position position="21"/>
    </location>
    <ligand>
        <name>dUMP</name>
        <dbReference type="ChEBI" id="CHEBI:246422"/>
        <note>ligand shared between dimeric partners</note>
    </ligand>
</feature>
<evidence type="ECO:0000256" key="3">
    <source>
        <dbReference type="ARBA" id="ARBA00022603"/>
    </source>
</evidence>
<dbReference type="CDD" id="cd00351">
    <property type="entry name" value="TS_Pyrimidine_HMase"/>
    <property type="match status" value="1"/>
</dbReference>
<comment type="subunit">
    <text evidence="6">Homodimer.</text>
</comment>
<evidence type="ECO:0000259" key="8">
    <source>
        <dbReference type="Pfam" id="PF00303"/>
    </source>
</evidence>
<comment type="function">
    <text evidence="6">Catalyzes the reductive methylation of 2'-deoxyuridine-5'-monophosphate (dUMP) to 2'-deoxythymidine-5'-monophosphate (dTMP) while utilizing 5,10-methylenetetrahydrofolate (mTHF) as the methyl donor and reductant in the reaction, yielding dihydrofolate (DHF) as a by-product. This enzymatic reaction provides an intracellular de novo source of dTMP, an essential precursor for DNA biosynthesis.</text>
</comment>
<evidence type="ECO:0000256" key="2">
    <source>
        <dbReference type="ARBA" id="ARBA00022490"/>
    </source>
</evidence>
<dbReference type="OrthoDB" id="9774633at2"/>
<dbReference type="UniPathway" id="UPA00575"/>
<feature type="binding site" description="in other chain" evidence="6">
    <location>
        <position position="201"/>
    </location>
    <ligand>
        <name>dUMP</name>
        <dbReference type="ChEBI" id="CHEBI:246422"/>
        <note>ligand shared between dimeric partners</note>
    </ligand>
</feature>
<dbReference type="InterPro" id="IPR036926">
    <property type="entry name" value="Thymidate_synth/dCMP_Mease_sf"/>
</dbReference>
<keyword evidence="3 6" id="KW-0489">Methyltransferase</keyword>
<reference evidence="9 10" key="1">
    <citation type="submission" date="2019-06" db="EMBL/GenBank/DDBJ databases">
        <title>Draft Genome Sequence of Candidatus Phytoplasma pini-Related Strain MDPP: A Resource for Comparative Genomics of Gymnosperm-infecting Phytoplasmas.</title>
        <authorList>
            <person name="Cai W."/>
            <person name="Costanzo S."/>
            <person name="Shao J."/>
            <person name="Zhao Y."/>
            <person name="Davis R."/>
        </authorList>
    </citation>
    <scope>NUCLEOTIDE SEQUENCE [LARGE SCALE GENOMIC DNA]</scope>
    <source>
        <strain evidence="9 10">MDPP</strain>
    </source>
</reference>
<feature type="active site" evidence="7">
    <location>
        <position position="170"/>
    </location>
</feature>
<dbReference type="AlphaFoldDB" id="A0A559KJY3"/>
<dbReference type="Pfam" id="PF00303">
    <property type="entry name" value="Thymidylat_synt"/>
    <property type="match status" value="1"/>
</dbReference>
<proteinExistence type="inferred from homology"/>
<dbReference type="NCBIfam" id="TIGR03284">
    <property type="entry name" value="thym_sym"/>
    <property type="match status" value="1"/>
</dbReference>
<comment type="caution">
    <text evidence="9">The sequence shown here is derived from an EMBL/GenBank/DDBJ whole genome shotgun (WGS) entry which is preliminary data.</text>
</comment>
<feature type="binding site" description="in other chain" evidence="6">
    <location>
        <begin position="231"/>
        <end position="233"/>
    </location>
    <ligand>
        <name>dUMP</name>
        <dbReference type="ChEBI" id="CHEBI:246422"/>
        <note>ligand shared between dimeric partners</note>
    </ligand>
</feature>
<keyword evidence="2 6" id="KW-0963">Cytoplasm</keyword>
<sequence>MQQYLDLCNLILKKGVLNKNRTKNKAKSIFGYQMRFNLNEGFPLMTTKQLFLKGVIHELLWFLKGDTNIRYLVLNNVNIWNEWPYEKYCKSPFYQNETLKEFIDKIKINEDFALKNGDLGPIYGKQWRNFGGIDQIKKIIQEIKKNPHSRRLIISAWNPLEIEKMILPPCHVLIQFHVQNKKLSLQLFQRSGDVFLGIPFNIASYSLLLIIISQITKLQPYEFIHNLGNAHIYENHLEQIKIQINRKPYKLPQIILNPQKKNIEDFVFEDFKLKNYICHKPIKGGVSI</sequence>
<evidence type="ECO:0000313" key="9">
    <source>
        <dbReference type="EMBL" id="TVY12443.1"/>
    </source>
</evidence>
<comment type="caution">
    <text evidence="6">Lacks conserved residue(s) required for the propagation of feature annotation.</text>
</comment>
<feature type="domain" description="Thymidylate synthase/dCMP hydroxymethylase" evidence="8">
    <location>
        <begin position="2"/>
        <end position="287"/>
    </location>
</feature>
<evidence type="ECO:0000256" key="7">
    <source>
        <dbReference type="PROSITE-ProRule" id="PRU10016"/>
    </source>
</evidence>
<dbReference type="InterPro" id="IPR023451">
    <property type="entry name" value="Thymidate_synth/dCMP_Mease_dom"/>
</dbReference>
<dbReference type="Proteomes" id="UP000320078">
    <property type="component" value="Unassembled WGS sequence"/>
</dbReference>
<evidence type="ECO:0000256" key="4">
    <source>
        <dbReference type="ARBA" id="ARBA00022679"/>
    </source>
</evidence>
<dbReference type="InterPro" id="IPR000398">
    <property type="entry name" value="Thymidylate_synthase"/>
</dbReference>
<gene>
    <name evidence="6 9" type="primary">thyA</name>
    <name evidence="9" type="ORF">MDPP_0059</name>
</gene>
<accession>A0A559KJY3</accession>
<dbReference type="GO" id="GO:0006235">
    <property type="term" value="P:dTTP biosynthetic process"/>
    <property type="evidence" value="ECO:0007669"/>
    <property type="project" value="UniProtKB-UniRule"/>
</dbReference>
<dbReference type="InterPro" id="IPR020940">
    <property type="entry name" value="Thymidylate_synthase_AS"/>
</dbReference>
<dbReference type="PANTHER" id="PTHR11548">
    <property type="entry name" value="THYMIDYLATE SYNTHASE 1"/>
    <property type="match status" value="1"/>
</dbReference>
<protein>
    <recommendedName>
        <fullName evidence="1 6">Thymidylate synthase</fullName>
        <shortName evidence="6">TS</shortName>
        <shortName evidence="6">TSase</shortName>
        <ecNumber evidence="1 6">2.1.1.45</ecNumber>
    </recommendedName>
</protein>
<dbReference type="PRINTS" id="PR00108">
    <property type="entry name" value="THYMDSNTHASE"/>
</dbReference>
<keyword evidence="10" id="KW-1185">Reference proteome</keyword>
<dbReference type="GO" id="GO:0032259">
    <property type="term" value="P:methylation"/>
    <property type="evidence" value="ECO:0007669"/>
    <property type="project" value="UniProtKB-KW"/>
</dbReference>
<dbReference type="HAMAP" id="MF_00008">
    <property type="entry name" value="Thymidy_synth_bact"/>
    <property type="match status" value="1"/>
</dbReference>
<comment type="pathway">
    <text evidence="6">Pyrimidine metabolism; dTTP biosynthesis.</text>
</comment>
<keyword evidence="4 6" id="KW-0808">Transferase</keyword>